<organism evidence="1 2">
    <name type="scientific">Propioniciclava coleopterorum</name>
    <dbReference type="NCBI Taxonomy" id="2714937"/>
    <lineage>
        <taxon>Bacteria</taxon>
        <taxon>Bacillati</taxon>
        <taxon>Actinomycetota</taxon>
        <taxon>Actinomycetes</taxon>
        <taxon>Propionibacteriales</taxon>
        <taxon>Propionibacteriaceae</taxon>
        <taxon>Propioniciclava</taxon>
    </lineage>
</organism>
<dbReference type="RefSeq" id="WP_166232603.1">
    <property type="nucleotide sequence ID" value="NZ_CP049865.1"/>
</dbReference>
<dbReference type="AlphaFoldDB" id="A0A6G7Y5D2"/>
<proteinExistence type="predicted"/>
<dbReference type="KEGG" id="prv:G7070_05475"/>
<reference evidence="1 2" key="1">
    <citation type="submission" date="2020-03" db="EMBL/GenBank/DDBJ databases">
        <title>Propioniciclava sp. nov., isolated from Hydrophilus acuminatus.</title>
        <authorList>
            <person name="Hyun D.-W."/>
            <person name="Bae J.-W."/>
        </authorList>
    </citation>
    <scope>NUCLEOTIDE SEQUENCE [LARGE SCALE GENOMIC DNA]</scope>
    <source>
        <strain evidence="1 2">HDW11</strain>
    </source>
</reference>
<gene>
    <name evidence="1" type="ORF">G7070_05475</name>
</gene>
<dbReference type="EMBL" id="CP049865">
    <property type="protein sequence ID" value="QIK71827.1"/>
    <property type="molecule type" value="Genomic_DNA"/>
</dbReference>
<evidence type="ECO:0000313" key="1">
    <source>
        <dbReference type="EMBL" id="QIK71827.1"/>
    </source>
</evidence>
<keyword evidence="2" id="KW-1185">Reference proteome</keyword>
<sequence length="54" mass="6038">MTKWEYATAPVLVHATKQILDSWGADGWELVTIIPGPNPQNLVAYFKRPLQGQS</sequence>
<protein>
    <submittedName>
        <fullName evidence="1">DUF4177 domain-containing protein</fullName>
    </submittedName>
</protein>
<evidence type="ECO:0000313" key="2">
    <source>
        <dbReference type="Proteomes" id="UP000501058"/>
    </source>
</evidence>
<accession>A0A6G7Y5D2</accession>
<dbReference type="Proteomes" id="UP000501058">
    <property type="component" value="Chromosome"/>
</dbReference>
<name>A0A6G7Y5D2_9ACTN</name>